<keyword evidence="2" id="KW-0067">ATP-binding</keyword>
<dbReference type="InterPro" id="IPR000792">
    <property type="entry name" value="Tscrpt_reg_LuxR_C"/>
</dbReference>
<dbReference type="PANTHER" id="PTHR16305">
    <property type="entry name" value="TESTICULAR SOLUBLE ADENYLYL CYCLASE"/>
    <property type="match status" value="1"/>
</dbReference>
<dbReference type="SUPFAM" id="SSF52540">
    <property type="entry name" value="P-loop containing nucleoside triphosphate hydrolases"/>
    <property type="match status" value="1"/>
</dbReference>
<feature type="region of interest" description="Disordered" evidence="3">
    <location>
        <begin position="762"/>
        <end position="781"/>
    </location>
</feature>
<evidence type="ECO:0000313" key="6">
    <source>
        <dbReference type="Proteomes" id="UP000608522"/>
    </source>
</evidence>
<dbReference type="PRINTS" id="PR00038">
    <property type="entry name" value="HTHLUXR"/>
</dbReference>
<dbReference type="InterPro" id="IPR036388">
    <property type="entry name" value="WH-like_DNA-bd_sf"/>
</dbReference>
<dbReference type="Gene3D" id="1.10.10.10">
    <property type="entry name" value="Winged helix-like DNA-binding domain superfamily/Winged helix DNA-binding domain"/>
    <property type="match status" value="1"/>
</dbReference>
<dbReference type="PROSITE" id="PS50043">
    <property type="entry name" value="HTH_LUXR_2"/>
    <property type="match status" value="1"/>
</dbReference>
<evidence type="ECO:0000256" key="1">
    <source>
        <dbReference type="ARBA" id="ARBA00022741"/>
    </source>
</evidence>
<evidence type="ECO:0000256" key="2">
    <source>
        <dbReference type="ARBA" id="ARBA00022840"/>
    </source>
</evidence>
<keyword evidence="6" id="KW-1185">Reference proteome</keyword>
<dbReference type="PANTHER" id="PTHR16305:SF35">
    <property type="entry name" value="TRANSCRIPTIONAL ACTIVATOR DOMAIN"/>
    <property type="match status" value="1"/>
</dbReference>
<dbReference type="Proteomes" id="UP000608522">
    <property type="component" value="Unassembled WGS sequence"/>
</dbReference>
<dbReference type="InterPro" id="IPR016032">
    <property type="entry name" value="Sig_transdc_resp-reg_C-effctor"/>
</dbReference>
<dbReference type="Pfam" id="PF13191">
    <property type="entry name" value="AAA_16"/>
    <property type="match status" value="1"/>
</dbReference>
<evidence type="ECO:0000313" key="5">
    <source>
        <dbReference type="EMBL" id="GHI78693.1"/>
    </source>
</evidence>
<dbReference type="CDD" id="cd06170">
    <property type="entry name" value="LuxR_C_like"/>
    <property type="match status" value="1"/>
</dbReference>
<sequence length="847" mass="89225">MPTGQLLHRERELAALGEVLGEAAQGRPALALIQGPRGIGKSELLRAALAGLPQQSIVLRARCHENEQEYPYGVVRQLFDPFISASGSPEAAPEPLSVNLPNSLDQETVPANGAAAHHLLQNLFQATRSMATARPVVIAIDDLDFADEASLQWCSYIARRLEGLPVALLATVSSETADVHESLPAELGALPYTRVVRPGPLCDTCSAELMAAAFGAPLDAELAAACHTLSQGNPLVLRELTKRLIAAPVSPGSPNLDDVLRIGAQTLSDTTLTWLDQCRPAAVELLNGLAILGPGADLTTAAILAGQGDFQAAQARAALCRTGLLNPGPPEHFRHELVRTAILSRIDAGRRLDLHERAAALLARLGAPATQTAEHLMSLSTANRAWALPILRSAADEAAAAGSWDIAARYLRRSLAESDDPTALRETTVRLGAVELHRDLESCVRYAATAAGASDPADRARDLLPLAHPALTVTSTATARLFADTAAALSTVEDAPREQLLQLGSQALLAGHRVGMKRAVRELRTGENVPASRSFLGALAAMTAAGGRSPLRAARLAARCTEAASPAGADAGVLGAVLAFAWTGRPAEAEQWSAWAVRSARRLRRPAELALALLVHSEVTYRREQWDESLRDAREALRLARAVNAVGLRGAAAACAARALVRLGQVPEAAGLLVGIDVPSDVHPLIRGVILEGQGVVAAARGNHQESLRLFLECGHQLAGRGIANQACIPWRAHAAGSYQSLGEYAAARTIVADSVGTTARQRTGAVAPERTPSGSASPEAAAVRLSPAERRVTDLVLMNLSNLEVAERLCLSKRTVDTHLGRIYRKLGIVGRPELAAAVEGLSPRG</sequence>
<dbReference type="RefSeq" id="WP_272934840.1">
    <property type="nucleotide sequence ID" value="NZ_BAAATO010000016.1"/>
</dbReference>
<dbReference type="InterPro" id="IPR041664">
    <property type="entry name" value="AAA_16"/>
</dbReference>
<gene>
    <name evidence="5" type="ORF">Sspor_42540</name>
</gene>
<name>A0ABQ3TE42_9ACTN</name>
<feature type="domain" description="HTH luxR-type" evidence="4">
    <location>
        <begin position="779"/>
        <end position="844"/>
    </location>
</feature>
<dbReference type="Pfam" id="PF00196">
    <property type="entry name" value="GerE"/>
    <property type="match status" value="1"/>
</dbReference>
<dbReference type="SUPFAM" id="SSF46894">
    <property type="entry name" value="C-terminal effector domain of the bipartite response regulators"/>
    <property type="match status" value="1"/>
</dbReference>
<dbReference type="InterPro" id="IPR027417">
    <property type="entry name" value="P-loop_NTPase"/>
</dbReference>
<evidence type="ECO:0000259" key="4">
    <source>
        <dbReference type="PROSITE" id="PS50043"/>
    </source>
</evidence>
<reference evidence="6" key="1">
    <citation type="submission" date="2023-07" db="EMBL/GenBank/DDBJ databases">
        <title>Whole genome shotgun sequence of Streptomyces spororaveus NBRC 15456.</title>
        <authorList>
            <person name="Komaki H."/>
            <person name="Tamura T."/>
        </authorList>
    </citation>
    <scope>NUCLEOTIDE SEQUENCE [LARGE SCALE GENOMIC DNA]</scope>
    <source>
        <strain evidence="6">NBRC 15456</strain>
    </source>
</reference>
<keyword evidence="1" id="KW-0547">Nucleotide-binding</keyword>
<dbReference type="SMART" id="SM00421">
    <property type="entry name" value="HTH_LUXR"/>
    <property type="match status" value="1"/>
</dbReference>
<dbReference type="EMBL" id="BNED01000005">
    <property type="protein sequence ID" value="GHI78693.1"/>
    <property type="molecule type" value="Genomic_DNA"/>
</dbReference>
<proteinExistence type="predicted"/>
<organism evidence="5 6">
    <name type="scientific">Streptomyces spororaveus</name>
    <dbReference type="NCBI Taxonomy" id="284039"/>
    <lineage>
        <taxon>Bacteria</taxon>
        <taxon>Bacillati</taxon>
        <taxon>Actinomycetota</taxon>
        <taxon>Actinomycetes</taxon>
        <taxon>Kitasatosporales</taxon>
        <taxon>Streptomycetaceae</taxon>
        <taxon>Streptomyces</taxon>
    </lineage>
</organism>
<evidence type="ECO:0000256" key="3">
    <source>
        <dbReference type="SAM" id="MobiDB-lite"/>
    </source>
</evidence>
<comment type="caution">
    <text evidence="5">The sequence shown here is derived from an EMBL/GenBank/DDBJ whole genome shotgun (WGS) entry which is preliminary data.</text>
</comment>
<dbReference type="Gene3D" id="3.40.50.300">
    <property type="entry name" value="P-loop containing nucleotide triphosphate hydrolases"/>
    <property type="match status" value="1"/>
</dbReference>
<protein>
    <recommendedName>
        <fullName evidence="4">HTH luxR-type domain-containing protein</fullName>
    </recommendedName>
</protein>
<accession>A0ABQ3TE42</accession>